<evidence type="ECO:0000256" key="6">
    <source>
        <dbReference type="ARBA" id="ARBA00023136"/>
    </source>
</evidence>
<evidence type="ECO:0000256" key="5">
    <source>
        <dbReference type="ARBA" id="ARBA00022989"/>
    </source>
</evidence>
<accession>A0AAU7DUZ5</accession>
<dbReference type="GO" id="GO:0005886">
    <property type="term" value="C:plasma membrane"/>
    <property type="evidence" value="ECO:0007669"/>
    <property type="project" value="UniProtKB-SubCell"/>
</dbReference>
<dbReference type="InterPro" id="IPR051125">
    <property type="entry name" value="ABC-4/HrtB_transporter"/>
</dbReference>
<dbReference type="PANTHER" id="PTHR43738:SF1">
    <property type="entry name" value="HEMIN TRANSPORT SYSTEM PERMEASE PROTEIN HRTB-RELATED"/>
    <property type="match status" value="1"/>
</dbReference>
<comment type="subcellular location">
    <subcellularLocation>
        <location evidence="1">Cell membrane</location>
        <topology evidence="1">Multi-pass membrane protein</topology>
    </subcellularLocation>
</comment>
<feature type="transmembrane region" description="Helical" evidence="7">
    <location>
        <begin position="244"/>
        <end position="265"/>
    </location>
</feature>
<evidence type="ECO:0000313" key="9">
    <source>
        <dbReference type="EMBL" id="XBH21096.1"/>
    </source>
</evidence>
<dbReference type="EMBL" id="CP146203">
    <property type="protein sequence ID" value="XBH21096.1"/>
    <property type="molecule type" value="Genomic_DNA"/>
</dbReference>
<gene>
    <name evidence="9" type="ORF">V5R04_12870</name>
</gene>
<keyword evidence="5 7" id="KW-1133">Transmembrane helix</keyword>
<organism evidence="9">
    <name type="scientific">Jonesiaceae bacterium BS-20</name>
    <dbReference type="NCBI Taxonomy" id="3120821"/>
    <lineage>
        <taxon>Bacteria</taxon>
        <taxon>Bacillati</taxon>
        <taxon>Actinomycetota</taxon>
        <taxon>Actinomycetes</taxon>
        <taxon>Micrococcales</taxon>
        <taxon>Jonesiaceae</taxon>
    </lineage>
</organism>
<keyword evidence="3" id="KW-1003">Cell membrane</keyword>
<evidence type="ECO:0000256" key="1">
    <source>
        <dbReference type="ARBA" id="ARBA00004651"/>
    </source>
</evidence>
<evidence type="ECO:0000256" key="4">
    <source>
        <dbReference type="ARBA" id="ARBA00022692"/>
    </source>
</evidence>
<sequence>MFLGLRDIRFAKGRFALMATVIGLITMLLVLLSGLTAGLGNQSTSAVADLAAKSVVFNTPKDAKPSFTESAISPAQQATWQEKLGGAVQPLGISQARAEASNVANVTVFGSQVAPELAGTTASLAKGQVFVDATTAQALGVLESDGQLTPDNSVKLNGQTFTVSGLTPEAWYSHMPVMWMGLEDWQALTHTPDTTVGTVLTVLDKTADQDQITALASETGTTALTPKQSFAALSSYSSENGSLMMMQAFLYGISALVIAAFLAVWTVQRTRDIAVLKALGAANRYVVFDSLVQAAVALVAGTLVGGLIGLFAGFGAQQVAPFLITAGTFAIPVLGVMVLGMAASVAAVRGATRINPLIALGGN</sequence>
<evidence type="ECO:0000256" key="3">
    <source>
        <dbReference type="ARBA" id="ARBA00022475"/>
    </source>
</evidence>
<dbReference type="PANTHER" id="PTHR43738">
    <property type="entry name" value="ABC TRANSPORTER, MEMBRANE PROTEIN"/>
    <property type="match status" value="1"/>
</dbReference>
<name>A0AAU7DUZ5_9MICO</name>
<feature type="transmembrane region" description="Helical" evidence="7">
    <location>
        <begin position="322"/>
        <end position="348"/>
    </location>
</feature>
<evidence type="ECO:0000256" key="7">
    <source>
        <dbReference type="SAM" id="Phobius"/>
    </source>
</evidence>
<feature type="transmembrane region" description="Helical" evidence="7">
    <location>
        <begin position="286"/>
        <end position="316"/>
    </location>
</feature>
<keyword evidence="2" id="KW-0813">Transport</keyword>
<feature type="domain" description="ABC3 transporter permease C-terminal" evidence="8">
    <location>
        <begin position="248"/>
        <end position="356"/>
    </location>
</feature>
<dbReference type="InterPro" id="IPR003838">
    <property type="entry name" value="ABC3_permease_C"/>
</dbReference>
<feature type="transmembrane region" description="Helical" evidence="7">
    <location>
        <begin position="15"/>
        <end position="35"/>
    </location>
</feature>
<evidence type="ECO:0000259" key="8">
    <source>
        <dbReference type="Pfam" id="PF02687"/>
    </source>
</evidence>
<proteinExistence type="predicted"/>
<evidence type="ECO:0000256" key="2">
    <source>
        <dbReference type="ARBA" id="ARBA00022448"/>
    </source>
</evidence>
<dbReference type="AlphaFoldDB" id="A0AAU7DUZ5"/>
<reference evidence="9" key="1">
    <citation type="submission" date="2024-02" db="EMBL/GenBank/DDBJ databases">
        <title>Tomenella chthoni gen. nov. sp. nov., a member of the family Jonesiaceae isolated from bat guano.</title>
        <authorList>
            <person name="Miller S.L."/>
            <person name="King J."/>
            <person name="Sankaranarayanan K."/>
            <person name="Lawson P.A."/>
        </authorList>
    </citation>
    <scope>NUCLEOTIDE SEQUENCE</scope>
    <source>
        <strain evidence="9">BS-20</strain>
    </source>
</reference>
<keyword evidence="6 7" id="KW-0472">Membrane</keyword>
<dbReference type="Pfam" id="PF02687">
    <property type="entry name" value="FtsX"/>
    <property type="match status" value="1"/>
</dbReference>
<protein>
    <submittedName>
        <fullName evidence="9">FtsX-like permease family protein</fullName>
    </submittedName>
</protein>
<keyword evidence="4 7" id="KW-0812">Transmembrane</keyword>